<dbReference type="InterPro" id="IPR011032">
    <property type="entry name" value="GroES-like_sf"/>
</dbReference>
<dbReference type="InterPro" id="IPR036291">
    <property type="entry name" value="NAD(P)-bd_dom_sf"/>
</dbReference>
<dbReference type="InterPro" id="IPR013154">
    <property type="entry name" value="ADH-like_N"/>
</dbReference>
<evidence type="ECO:0000313" key="4">
    <source>
        <dbReference type="EMBL" id="RPH20215.1"/>
    </source>
</evidence>
<gene>
    <name evidence="4" type="ORF">EHN07_20070</name>
</gene>
<dbReference type="PANTHER" id="PTHR48106">
    <property type="entry name" value="QUINONE OXIDOREDUCTASE PIG3-RELATED"/>
    <property type="match status" value="1"/>
</dbReference>
<evidence type="ECO:0000256" key="2">
    <source>
        <dbReference type="ARBA" id="ARBA00023002"/>
    </source>
</evidence>
<evidence type="ECO:0000259" key="3">
    <source>
        <dbReference type="SMART" id="SM00829"/>
    </source>
</evidence>
<dbReference type="SUPFAM" id="SSF50129">
    <property type="entry name" value="GroES-like"/>
    <property type="match status" value="1"/>
</dbReference>
<accession>A0A3N5D1E4</accession>
<keyword evidence="2" id="KW-0560">Oxidoreductase</keyword>
<dbReference type="SUPFAM" id="SSF51735">
    <property type="entry name" value="NAD(P)-binding Rossmann-fold domains"/>
    <property type="match status" value="1"/>
</dbReference>
<comment type="caution">
    <text evidence="4">The sequence shown here is derived from an EMBL/GenBank/DDBJ whole genome shotgun (WGS) entry which is preliminary data.</text>
</comment>
<dbReference type="Gene3D" id="3.90.180.10">
    <property type="entry name" value="Medium-chain alcohol dehydrogenases, catalytic domain"/>
    <property type="match status" value="1"/>
</dbReference>
<evidence type="ECO:0000313" key="5">
    <source>
        <dbReference type="Proteomes" id="UP000268615"/>
    </source>
</evidence>
<dbReference type="RefSeq" id="WP_124025765.1">
    <property type="nucleotide sequence ID" value="NZ_RPOH01000116.1"/>
</dbReference>
<dbReference type="EMBL" id="RPOH01000116">
    <property type="protein sequence ID" value="RPH20215.1"/>
    <property type="molecule type" value="Genomic_DNA"/>
</dbReference>
<dbReference type="InterPro" id="IPR013149">
    <property type="entry name" value="ADH-like_C"/>
</dbReference>
<protein>
    <submittedName>
        <fullName evidence="4">Alcohol dehydrogenase</fullName>
    </submittedName>
</protein>
<dbReference type="SMART" id="SM00829">
    <property type="entry name" value="PKS_ER"/>
    <property type="match status" value="1"/>
</dbReference>
<sequence>MSKVVTFNRTGGPEVLEVIDVEVQAPAAREVQIRVHAIGLNRAEIMYRNGQYVIDPEFPARLGYEAAGVVEAVGENVEGFARGDLVSVIPSFMFNEYGMYGELVNAPVHAVVKHPDNLSFAEAAASWMMYVTAYGALIEYGNLQAGQNIIIRAASSSVGLAAIQIANMLGAKPVALTRTSEKREMLLKAGAAAVIATAEQDMVAEINRATNNEGVHMVFDPVGGPDVAKLTKIMAPQGMYFQYGALDSRDMLVPVFDILGKHLTLRGYELFEITTDAEKMARAKSFVSEGLRSGKLKPVIDKTFRLEDIADAHRYMEANGQVGKIIVTIE</sequence>
<dbReference type="CDD" id="cd08268">
    <property type="entry name" value="MDR2"/>
    <property type="match status" value="1"/>
</dbReference>
<dbReference type="Pfam" id="PF08240">
    <property type="entry name" value="ADH_N"/>
    <property type="match status" value="1"/>
</dbReference>
<dbReference type="Pfam" id="PF00107">
    <property type="entry name" value="ADH_zinc_N"/>
    <property type="match status" value="1"/>
</dbReference>
<dbReference type="AlphaFoldDB" id="A0A3N5D1E4"/>
<evidence type="ECO:0000256" key="1">
    <source>
        <dbReference type="ARBA" id="ARBA00022857"/>
    </source>
</evidence>
<dbReference type="OrthoDB" id="9787435at2"/>
<reference evidence="4 5" key="1">
    <citation type="submission" date="2018-11" db="EMBL/GenBank/DDBJ databases">
        <title>Draft genome sequence of Buttiauxella warmboldiae CCUG 35512.</title>
        <authorList>
            <person name="Salva-Serra F."/>
            <person name="Marathe N."/>
            <person name="Moore E."/>
            <person name="Svensson L."/>
            <person name="Engstrom-Jakobsson H."/>
        </authorList>
    </citation>
    <scope>NUCLEOTIDE SEQUENCE [LARGE SCALE GENOMIC DNA]</scope>
    <source>
        <strain evidence="4 5">CCUG 35512</strain>
    </source>
</reference>
<dbReference type="GO" id="GO:0016651">
    <property type="term" value="F:oxidoreductase activity, acting on NAD(P)H"/>
    <property type="evidence" value="ECO:0007669"/>
    <property type="project" value="TreeGrafter"/>
</dbReference>
<name>A0A3N5D1E4_9ENTR</name>
<dbReference type="GO" id="GO:0070402">
    <property type="term" value="F:NADPH binding"/>
    <property type="evidence" value="ECO:0007669"/>
    <property type="project" value="TreeGrafter"/>
</dbReference>
<dbReference type="Proteomes" id="UP000268615">
    <property type="component" value="Unassembled WGS sequence"/>
</dbReference>
<dbReference type="PANTHER" id="PTHR48106:SF5">
    <property type="entry name" value="ZINC-CONTAINING ALCOHOL DEHYDROGENASE"/>
    <property type="match status" value="1"/>
</dbReference>
<dbReference type="InterPro" id="IPR020843">
    <property type="entry name" value="ER"/>
</dbReference>
<dbReference type="Gene3D" id="3.40.50.720">
    <property type="entry name" value="NAD(P)-binding Rossmann-like Domain"/>
    <property type="match status" value="1"/>
</dbReference>
<keyword evidence="1" id="KW-0521">NADP</keyword>
<feature type="domain" description="Enoyl reductase (ER)" evidence="3">
    <location>
        <begin position="11"/>
        <end position="327"/>
    </location>
</feature>
<proteinExistence type="predicted"/>
<organism evidence="4 5">
    <name type="scientific">Buttiauxella warmboldiae</name>
    <dbReference type="NCBI Taxonomy" id="82993"/>
    <lineage>
        <taxon>Bacteria</taxon>
        <taxon>Pseudomonadati</taxon>
        <taxon>Pseudomonadota</taxon>
        <taxon>Gammaproteobacteria</taxon>
        <taxon>Enterobacterales</taxon>
        <taxon>Enterobacteriaceae</taxon>
        <taxon>Buttiauxella</taxon>
    </lineage>
</organism>
<keyword evidence="5" id="KW-1185">Reference proteome</keyword>